<keyword evidence="7 10" id="KW-1133">Transmembrane helix</keyword>
<evidence type="ECO:0000313" key="13">
    <source>
        <dbReference type="Proteomes" id="UP001164746"/>
    </source>
</evidence>
<accession>A0ABY7GB73</accession>
<dbReference type="SMART" id="SM01299">
    <property type="entry name" value="PIP49_N"/>
    <property type="match status" value="1"/>
</dbReference>
<dbReference type="PROSITE" id="PS00018">
    <property type="entry name" value="EF_HAND_1"/>
    <property type="match status" value="1"/>
</dbReference>
<comment type="subcellular location">
    <subcellularLocation>
        <location evidence="1">Endoplasmic reticulum membrane</location>
        <topology evidence="1">Single-pass type II membrane protein</topology>
    </subcellularLocation>
</comment>
<protein>
    <submittedName>
        <fullName evidence="12">DIK1A-like protein</fullName>
    </submittedName>
</protein>
<reference evidence="12" key="1">
    <citation type="submission" date="2022-11" db="EMBL/GenBank/DDBJ databases">
        <title>Centuries of genome instability and evolution in soft-shell clam transmissible cancer (bioRxiv).</title>
        <authorList>
            <person name="Hart S.F.M."/>
            <person name="Yonemitsu M.A."/>
            <person name="Giersch R.M."/>
            <person name="Beal B.F."/>
            <person name="Arriagada G."/>
            <person name="Davis B.W."/>
            <person name="Ostrander E.A."/>
            <person name="Goff S.P."/>
            <person name="Metzger M.J."/>
        </authorList>
    </citation>
    <scope>NUCLEOTIDE SEQUENCE</scope>
    <source>
        <strain evidence="12">MELC-2E11</strain>
        <tissue evidence="12">Siphon/mantle</tissue>
    </source>
</reference>
<feature type="transmembrane region" description="Helical" evidence="10">
    <location>
        <begin position="53"/>
        <end position="73"/>
    </location>
</feature>
<sequence length="450" mass="52677">MRTNTQRKMSSACRSVSWCIRVVRMKLLNTPRQACKLCIRCLSQAWESEWTRVYLVIAAFCTLMVLLVGWLIYRDPCFQWEIRTQMCEDYHNGLIAGALCFDICVEQVGYLSHCVEQHDDLSIFRWDDLLLKARRGDHKVVNDLDQYIWEGMTMADLEAVLDSFFGNILGRGDHSRLIEDVVDYADFNKDKQVNFGEIRSMWHLLQIQEFQTLFIFRDNPVFPSINGTCGSLYFVEDTFHHYLYRRNKSSYVDKIFPNRYRWGAPAFLQRAYIGLGILEYTFSIREQDNARFYMCDFSPSNFGYSRFYEMKVSNVGGLISEAMLNKTFESKYCDSDIDCVYGTVCRTSCDKLTQKCRSLPENYIPDIVKVCNILQDYLLFNMPTKIKYVLSHLVADCIRIGKKAVAMNPYRTAVEENMALDRLNQVLWDELKFSENKWMDKTTKKPALIV</sequence>
<keyword evidence="3 10" id="KW-0812">Transmembrane</keyword>
<dbReference type="InterPro" id="IPR018247">
    <property type="entry name" value="EF_Hand_1_Ca_BS"/>
</dbReference>
<proteinExistence type="inferred from homology"/>
<feature type="domain" description="FAM69 N-terminal" evidence="11">
    <location>
        <begin position="48"/>
        <end position="184"/>
    </location>
</feature>
<keyword evidence="6" id="KW-0735">Signal-anchor</keyword>
<dbReference type="SUPFAM" id="SSF47473">
    <property type="entry name" value="EF-hand"/>
    <property type="match status" value="1"/>
</dbReference>
<evidence type="ECO:0000256" key="7">
    <source>
        <dbReference type="ARBA" id="ARBA00022989"/>
    </source>
</evidence>
<evidence type="ECO:0000256" key="4">
    <source>
        <dbReference type="ARBA" id="ARBA00022824"/>
    </source>
</evidence>
<evidence type="ECO:0000256" key="1">
    <source>
        <dbReference type="ARBA" id="ARBA00004648"/>
    </source>
</evidence>
<dbReference type="Proteomes" id="UP001164746">
    <property type="component" value="Chromosome 17"/>
</dbReference>
<evidence type="ECO:0000256" key="6">
    <source>
        <dbReference type="ARBA" id="ARBA00022968"/>
    </source>
</evidence>
<dbReference type="EMBL" id="CP111028">
    <property type="protein sequence ID" value="WAR30724.1"/>
    <property type="molecule type" value="Genomic_DNA"/>
</dbReference>
<evidence type="ECO:0000256" key="5">
    <source>
        <dbReference type="ARBA" id="ARBA00022837"/>
    </source>
</evidence>
<dbReference type="PANTHER" id="PTHR21093">
    <property type="entry name" value="DIVERGENT PROTEIN KINASE DOMAIN 1C-RELATED"/>
    <property type="match status" value="1"/>
</dbReference>
<gene>
    <name evidence="12" type="ORF">MAR_033266</name>
</gene>
<evidence type="ECO:0000256" key="10">
    <source>
        <dbReference type="SAM" id="Phobius"/>
    </source>
</evidence>
<evidence type="ECO:0000256" key="8">
    <source>
        <dbReference type="ARBA" id="ARBA00023136"/>
    </source>
</evidence>
<keyword evidence="9" id="KW-1015">Disulfide bond</keyword>
<dbReference type="Pfam" id="PF12260">
    <property type="entry name" value="PIP49_C"/>
    <property type="match status" value="1"/>
</dbReference>
<keyword evidence="4" id="KW-0256">Endoplasmic reticulum</keyword>
<organism evidence="12 13">
    <name type="scientific">Mya arenaria</name>
    <name type="common">Soft-shell clam</name>
    <dbReference type="NCBI Taxonomy" id="6604"/>
    <lineage>
        <taxon>Eukaryota</taxon>
        <taxon>Metazoa</taxon>
        <taxon>Spiralia</taxon>
        <taxon>Lophotrochozoa</taxon>
        <taxon>Mollusca</taxon>
        <taxon>Bivalvia</taxon>
        <taxon>Autobranchia</taxon>
        <taxon>Heteroconchia</taxon>
        <taxon>Euheterodonta</taxon>
        <taxon>Imparidentia</taxon>
        <taxon>Neoheterodontei</taxon>
        <taxon>Myida</taxon>
        <taxon>Myoidea</taxon>
        <taxon>Myidae</taxon>
        <taxon>Mya</taxon>
    </lineage>
</organism>
<dbReference type="InterPro" id="IPR022049">
    <property type="entry name" value="FAM69_kinase_dom"/>
</dbReference>
<dbReference type="Pfam" id="PF14875">
    <property type="entry name" value="PIP49_N"/>
    <property type="match status" value="1"/>
</dbReference>
<dbReference type="InterPro" id="IPR029244">
    <property type="entry name" value="FAM69_N"/>
</dbReference>
<evidence type="ECO:0000256" key="2">
    <source>
        <dbReference type="ARBA" id="ARBA00006338"/>
    </source>
</evidence>
<evidence type="ECO:0000256" key="3">
    <source>
        <dbReference type="ARBA" id="ARBA00022692"/>
    </source>
</evidence>
<comment type="similarity">
    <text evidence="2">Belongs to the DIPK family.</text>
</comment>
<keyword evidence="13" id="KW-1185">Reference proteome</keyword>
<evidence type="ECO:0000313" key="12">
    <source>
        <dbReference type="EMBL" id="WAR30724.1"/>
    </source>
</evidence>
<dbReference type="PANTHER" id="PTHR21093:SF6">
    <property type="entry name" value="EF-HAND DOMAIN-CONTAINING PROTEIN"/>
    <property type="match status" value="1"/>
</dbReference>
<evidence type="ECO:0000256" key="9">
    <source>
        <dbReference type="ARBA" id="ARBA00023157"/>
    </source>
</evidence>
<keyword evidence="5" id="KW-0106">Calcium</keyword>
<dbReference type="InterPro" id="IPR011992">
    <property type="entry name" value="EF-hand-dom_pair"/>
</dbReference>
<name>A0ABY7GB73_MYAAR</name>
<evidence type="ECO:0000259" key="11">
    <source>
        <dbReference type="SMART" id="SM01299"/>
    </source>
</evidence>
<keyword evidence="8 10" id="KW-0472">Membrane</keyword>